<dbReference type="EMBL" id="CAJVPI010001355">
    <property type="protein sequence ID" value="CAG8608734.1"/>
    <property type="molecule type" value="Genomic_DNA"/>
</dbReference>
<proteinExistence type="predicted"/>
<feature type="compositionally biased region" description="Polar residues" evidence="1">
    <location>
        <begin position="145"/>
        <end position="165"/>
    </location>
</feature>
<feature type="compositionally biased region" description="Low complexity" evidence="1">
    <location>
        <begin position="216"/>
        <end position="243"/>
    </location>
</feature>
<comment type="caution">
    <text evidence="2">The sequence shown here is derived from an EMBL/GenBank/DDBJ whole genome shotgun (WGS) entry which is preliminary data.</text>
</comment>
<evidence type="ECO:0000313" key="2">
    <source>
        <dbReference type="EMBL" id="CAG8608734.1"/>
    </source>
</evidence>
<feature type="region of interest" description="Disordered" evidence="1">
    <location>
        <begin position="193"/>
        <end position="251"/>
    </location>
</feature>
<feature type="compositionally biased region" description="Polar residues" evidence="1">
    <location>
        <begin position="201"/>
        <end position="215"/>
    </location>
</feature>
<name>A0A9N9CMR3_9GLOM</name>
<dbReference type="OrthoDB" id="2446523at2759"/>
<feature type="compositionally biased region" description="Polar residues" evidence="1">
    <location>
        <begin position="91"/>
        <end position="116"/>
    </location>
</feature>
<dbReference type="Proteomes" id="UP000789739">
    <property type="component" value="Unassembled WGS sequence"/>
</dbReference>
<gene>
    <name evidence="2" type="ORF">PBRASI_LOCUS8047</name>
</gene>
<keyword evidence="3" id="KW-1185">Reference proteome</keyword>
<evidence type="ECO:0000256" key="1">
    <source>
        <dbReference type="SAM" id="MobiDB-lite"/>
    </source>
</evidence>
<protein>
    <submittedName>
        <fullName evidence="2">3227_t:CDS:1</fullName>
    </submittedName>
</protein>
<dbReference type="AlphaFoldDB" id="A0A9N9CMR3"/>
<feature type="non-terminal residue" evidence="2">
    <location>
        <position position="659"/>
    </location>
</feature>
<evidence type="ECO:0000313" key="3">
    <source>
        <dbReference type="Proteomes" id="UP000789739"/>
    </source>
</evidence>
<organism evidence="2 3">
    <name type="scientific">Paraglomus brasilianum</name>
    <dbReference type="NCBI Taxonomy" id="144538"/>
    <lineage>
        <taxon>Eukaryota</taxon>
        <taxon>Fungi</taxon>
        <taxon>Fungi incertae sedis</taxon>
        <taxon>Mucoromycota</taxon>
        <taxon>Glomeromycotina</taxon>
        <taxon>Glomeromycetes</taxon>
        <taxon>Paraglomerales</taxon>
        <taxon>Paraglomeraceae</taxon>
        <taxon>Paraglomus</taxon>
    </lineage>
</organism>
<reference evidence="2" key="1">
    <citation type="submission" date="2021-06" db="EMBL/GenBank/DDBJ databases">
        <authorList>
            <person name="Kallberg Y."/>
            <person name="Tangrot J."/>
            <person name="Rosling A."/>
        </authorList>
    </citation>
    <scope>NUCLEOTIDE SEQUENCE</scope>
    <source>
        <strain evidence="2">BR232B</strain>
    </source>
</reference>
<sequence length="659" mass="74816">AENAKLKQIIEENAKREAENINLKMELEKNKKDITYLSAENSELKIKVAKLSCDFEEIKSKGMITDSPEQLSISEKKIVSVSTFMENSSVTPEQIDVQTGDVSASDISVDTSNSDDIPTKEISPLNESQPDKEEAITPDPITGIEHSSTQVQKTESSTTSLSQNITDDDTDETLDFVEMKHKEHVSKEIMERIREKKLRDQNSSLDSTLSEPSYENQNLESSIISQSISNSSELSSDNNSSCDSESKSPTNIPEFSIEVTLTGSSEVTAENIADLFNIAMKTRQKEILCWYYYYKAYENRVRNIKTMDKIDDKSARTLVYNEIKSLLPDVTDVNLRKITFRAKRVYILFEGIGIDKISQASAISSLKDVQIQNIIIDFSKSTTMNENRKVISVPNWNAHVTEQTLPETDVSVTPTPPILSSNISSHYVTASEDKEVEFLPETKISAVSALSSSPSNLTYDCDYFRNKILGRYPDIYREFNSKKFDYYGIIDKSLCPACKLSHKDEKSIRGRYEAGSYFIKCGQQEIEITASQTDKICSRLYKAYMEETGLDPWIKSETSESPQSENADNHIMQDSSLETQVMAPNKICTSSISKTDPNKNRLYQYAIEHGMNPKKFSIITEAEKNRWNMGCFRGDLERDIHFYRGGIERKEDPRKYRKF</sequence>
<feature type="region of interest" description="Disordered" evidence="1">
    <location>
        <begin position="91"/>
        <end position="170"/>
    </location>
</feature>
<accession>A0A9N9CMR3</accession>